<feature type="transmembrane region" description="Helical" evidence="16">
    <location>
        <begin position="189"/>
        <end position="211"/>
    </location>
</feature>
<keyword evidence="9" id="KW-0418">Kinase</keyword>
<evidence type="ECO:0000256" key="8">
    <source>
        <dbReference type="ARBA" id="ARBA00022741"/>
    </source>
</evidence>
<evidence type="ECO:0000256" key="7">
    <source>
        <dbReference type="ARBA" id="ARBA00022737"/>
    </source>
</evidence>
<evidence type="ECO:0000313" key="19">
    <source>
        <dbReference type="Proteomes" id="UP000026915"/>
    </source>
</evidence>
<gene>
    <name evidence="18" type="ORF">TCM_017107</name>
</gene>
<dbReference type="InterPro" id="IPR011009">
    <property type="entry name" value="Kinase-like_dom_sf"/>
</dbReference>
<evidence type="ECO:0000256" key="4">
    <source>
        <dbReference type="ARBA" id="ARBA00022679"/>
    </source>
</evidence>
<evidence type="ECO:0000256" key="2">
    <source>
        <dbReference type="ARBA" id="ARBA00012513"/>
    </source>
</evidence>
<feature type="domain" description="Gnk2-homologous" evidence="17">
    <location>
        <begin position="38"/>
        <end position="143"/>
    </location>
</feature>
<dbReference type="Pfam" id="PF01657">
    <property type="entry name" value="Stress-antifung"/>
    <property type="match status" value="1"/>
</dbReference>
<dbReference type="STRING" id="3641.A0A061ECM5"/>
<keyword evidence="11 16" id="KW-1133">Transmembrane helix</keyword>
<keyword evidence="7" id="KW-0677">Repeat</keyword>
<keyword evidence="13" id="KW-0675">Receptor</keyword>
<keyword evidence="19" id="KW-1185">Reference proteome</keyword>
<proteinExistence type="predicted"/>
<keyword evidence="5 16" id="KW-0812">Transmembrane</keyword>
<evidence type="ECO:0000256" key="13">
    <source>
        <dbReference type="ARBA" id="ARBA00023170"/>
    </source>
</evidence>
<dbReference type="GO" id="GO:0016020">
    <property type="term" value="C:membrane"/>
    <property type="evidence" value="ECO:0007669"/>
    <property type="project" value="UniProtKB-SubCell"/>
</dbReference>
<dbReference type="InterPro" id="IPR002902">
    <property type="entry name" value="GNK2"/>
</dbReference>
<evidence type="ECO:0000256" key="11">
    <source>
        <dbReference type="ARBA" id="ARBA00022989"/>
    </source>
</evidence>
<dbReference type="GO" id="GO:0004674">
    <property type="term" value="F:protein serine/threonine kinase activity"/>
    <property type="evidence" value="ECO:0007669"/>
    <property type="project" value="UniProtKB-KW"/>
</dbReference>
<evidence type="ECO:0000256" key="10">
    <source>
        <dbReference type="ARBA" id="ARBA00022840"/>
    </source>
</evidence>
<dbReference type="PANTHER" id="PTHR27002:SF1104">
    <property type="entry name" value="CYSTEINE-RICH RECEPTOR-LIKE PROTEIN KINASE 27-RELATED"/>
    <property type="match status" value="1"/>
</dbReference>
<dbReference type="Gene3D" id="3.30.200.20">
    <property type="entry name" value="Phosphorylase Kinase, domain 1"/>
    <property type="match status" value="1"/>
</dbReference>
<dbReference type="EMBL" id="CM001882">
    <property type="protein sequence ID" value="EOY02715.1"/>
    <property type="molecule type" value="Genomic_DNA"/>
</dbReference>
<dbReference type="Gramene" id="EOY02715">
    <property type="protein sequence ID" value="EOY02715"/>
    <property type="gene ID" value="TCM_017107"/>
</dbReference>
<dbReference type="OMA" id="NDRVATT"/>
<evidence type="ECO:0000256" key="16">
    <source>
        <dbReference type="SAM" id="Phobius"/>
    </source>
</evidence>
<dbReference type="HOGENOM" id="CLU_875525_0_0_1"/>
<dbReference type="AlphaFoldDB" id="A0A061ECM5"/>
<dbReference type="eggNOG" id="ENOG502SE86">
    <property type="taxonomic scope" value="Eukaryota"/>
</dbReference>
<dbReference type="PROSITE" id="PS51473">
    <property type="entry name" value="GNK2"/>
    <property type="match status" value="1"/>
</dbReference>
<comment type="catalytic activity">
    <reaction evidence="15">
        <text>L-seryl-[protein] + ATP = O-phospho-L-seryl-[protein] + ADP + H(+)</text>
        <dbReference type="Rhea" id="RHEA:17989"/>
        <dbReference type="Rhea" id="RHEA-COMP:9863"/>
        <dbReference type="Rhea" id="RHEA-COMP:11604"/>
        <dbReference type="ChEBI" id="CHEBI:15378"/>
        <dbReference type="ChEBI" id="CHEBI:29999"/>
        <dbReference type="ChEBI" id="CHEBI:30616"/>
        <dbReference type="ChEBI" id="CHEBI:83421"/>
        <dbReference type="ChEBI" id="CHEBI:456216"/>
        <dbReference type="EC" id="2.7.11.1"/>
    </reaction>
</comment>
<evidence type="ECO:0000256" key="6">
    <source>
        <dbReference type="ARBA" id="ARBA00022729"/>
    </source>
</evidence>
<evidence type="ECO:0000256" key="3">
    <source>
        <dbReference type="ARBA" id="ARBA00022527"/>
    </source>
</evidence>
<dbReference type="FunFam" id="1.10.510.10:FF:001023">
    <property type="entry name" value="Os07g0541700 protein"/>
    <property type="match status" value="1"/>
</dbReference>
<dbReference type="Proteomes" id="UP000026915">
    <property type="component" value="Chromosome 4"/>
</dbReference>
<evidence type="ECO:0000256" key="12">
    <source>
        <dbReference type="ARBA" id="ARBA00023136"/>
    </source>
</evidence>
<evidence type="ECO:0000256" key="9">
    <source>
        <dbReference type="ARBA" id="ARBA00022777"/>
    </source>
</evidence>
<evidence type="ECO:0000256" key="14">
    <source>
        <dbReference type="ARBA" id="ARBA00047899"/>
    </source>
</evidence>
<evidence type="ECO:0000313" key="18">
    <source>
        <dbReference type="EMBL" id="EOY02715.1"/>
    </source>
</evidence>
<dbReference type="PANTHER" id="PTHR27002">
    <property type="entry name" value="RECEPTOR-LIKE SERINE/THREONINE-PROTEIN KINASE SD1-8"/>
    <property type="match status" value="1"/>
</dbReference>
<evidence type="ECO:0000256" key="5">
    <source>
        <dbReference type="ARBA" id="ARBA00022692"/>
    </source>
</evidence>
<comment type="subcellular location">
    <subcellularLocation>
        <location evidence="1">Membrane</location>
        <topology evidence="1">Single-pass membrane protein</topology>
    </subcellularLocation>
</comment>
<dbReference type="Gene3D" id="3.30.430.20">
    <property type="entry name" value="Gnk2 domain, C-X8-C-X2-C motif"/>
    <property type="match status" value="1"/>
</dbReference>
<dbReference type="EC" id="2.7.11.1" evidence="2"/>
<reference evidence="18 19" key="1">
    <citation type="journal article" date="2013" name="Genome Biol.">
        <title>The genome sequence of the most widely cultivated cacao type and its use to identify candidate genes regulating pod color.</title>
        <authorList>
            <person name="Motamayor J.C."/>
            <person name="Mockaitis K."/>
            <person name="Schmutz J."/>
            <person name="Haiminen N."/>
            <person name="Iii D.L."/>
            <person name="Cornejo O."/>
            <person name="Findley S.D."/>
            <person name="Zheng P."/>
            <person name="Utro F."/>
            <person name="Royaert S."/>
            <person name="Saski C."/>
            <person name="Jenkins J."/>
            <person name="Podicheti R."/>
            <person name="Zhao M."/>
            <person name="Scheffler B.E."/>
            <person name="Stack J.C."/>
            <person name="Feltus F.A."/>
            <person name="Mustiga G.M."/>
            <person name="Amores F."/>
            <person name="Phillips W."/>
            <person name="Marelli J.P."/>
            <person name="May G.D."/>
            <person name="Shapiro H."/>
            <person name="Ma J."/>
            <person name="Bustamante C.D."/>
            <person name="Schnell R.J."/>
            <person name="Main D."/>
            <person name="Gilbert D."/>
            <person name="Parida L."/>
            <person name="Kuhn D.N."/>
        </authorList>
    </citation>
    <scope>NUCLEOTIDE SEQUENCE [LARGE SCALE GENOMIC DNA]</scope>
    <source>
        <strain evidence="19">cv. Matina 1-6</strain>
    </source>
</reference>
<sequence>MSLMLIHIIRKKQRILLWDVKNLSFLFCCVLLGINLSTAGLLKCYEIGNFTTDSTFGKNLDLILSSLPGNVPRNGGFYRTTIGQGSNIVYALALCRGDTWSDACSSCVNLRVRKIKASCPNQTEAILWEGEVACLVQFDGWLDGKSFQWHRTPDIPQKDSKLCLIQTVDQYQRCCLGQQGDNGGLESQAVVIIVVPIITLVAILALACILIQKRKNRKQKNCKLYDGQDIAVKRLSDNSVHGDLECKNEILLMAKLQHRKLDPVRRLQLDWDKRHKIITGIARGVLYLHQDSRYRIVHGDLKAANRRLKAGKVALLKT</sequence>
<keyword evidence="10" id="KW-0067">ATP-binding</keyword>
<dbReference type="SUPFAM" id="SSF56112">
    <property type="entry name" value="Protein kinase-like (PK-like)"/>
    <property type="match status" value="1"/>
</dbReference>
<keyword evidence="8" id="KW-0547">Nucleotide-binding</keyword>
<protein>
    <recommendedName>
        <fullName evidence="2">non-specific serine/threonine protein kinase</fullName>
        <ecNumber evidence="2">2.7.11.1</ecNumber>
    </recommendedName>
</protein>
<dbReference type="InterPro" id="IPR038408">
    <property type="entry name" value="GNK2_sf"/>
</dbReference>
<evidence type="ECO:0000259" key="17">
    <source>
        <dbReference type="PROSITE" id="PS51473"/>
    </source>
</evidence>
<organism evidence="18 19">
    <name type="scientific">Theobroma cacao</name>
    <name type="common">Cacao</name>
    <name type="synonym">Cocoa</name>
    <dbReference type="NCBI Taxonomy" id="3641"/>
    <lineage>
        <taxon>Eukaryota</taxon>
        <taxon>Viridiplantae</taxon>
        <taxon>Streptophyta</taxon>
        <taxon>Embryophyta</taxon>
        <taxon>Tracheophyta</taxon>
        <taxon>Spermatophyta</taxon>
        <taxon>Magnoliopsida</taxon>
        <taxon>eudicotyledons</taxon>
        <taxon>Gunneridae</taxon>
        <taxon>Pentapetalae</taxon>
        <taxon>rosids</taxon>
        <taxon>malvids</taxon>
        <taxon>Malvales</taxon>
        <taxon>Malvaceae</taxon>
        <taxon>Byttnerioideae</taxon>
        <taxon>Theobroma</taxon>
    </lineage>
</organism>
<keyword evidence="3" id="KW-0723">Serine/threonine-protein kinase</keyword>
<accession>A0A061ECM5</accession>
<dbReference type="InParanoid" id="A0A061ECM5"/>
<keyword evidence="12 16" id="KW-0472">Membrane</keyword>
<name>A0A061ECM5_THECC</name>
<evidence type="ECO:0000256" key="15">
    <source>
        <dbReference type="ARBA" id="ARBA00048679"/>
    </source>
</evidence>
<comment type="catalytic activity">
    <reaction evidence="14">
        <text>L-threonyl-[protein] + ATP = O-phospho-L-threonyl-[protein] + ADP + H(+)</text>
        <dbReference type="Rhea" id="RHEA:46608"/>
        <dbReference type="Rhea" id="RHEA-COMP:11060"/>
        <dbReference type="Rhea" id="RHEA-COMP:11605"/>
        <dbReference type="ChEBI" id="CHEBI:15378"/>
        <dbReference type="ChEBI" id="CHEBI:30013"/>
        <dbReference type="ChEBI" id="CHEBI:30616"/>
        <dbReference type="ChEBI" id="CHEBI:61977"/>
        <dbReference type="ChEBI" id="CHEBI:456216"/>
        <dbReference type="EC" id="2.7.11.1"/>
    </reaction>
</comment>
<dbReference type="Gene3D" id="1.10.510.10">
    <property type="entry name" value="Transferase(Phosphotransferase) domain 1"/>
    <property type="match status" value="1"/>
</dbReference>
<evidence type="ECO:0000256" key="1">
    <source>
        <dbReference type="ARBA" id="ARBA00004167"/>
    </source>
</evidence>
<keyword evidence="6" id="KW-0732">Signal</keyword>
<keyword evidence="4" id="KW-0808">Transferase</keyword>
<dbReference type="CDD" id="cd23509">
    <property type="entry name" value="Gnk2-like"/>
    <property type="match status" value="1"/>
</dbReference>
<dbReference type="GO" id="GO:0005524">
    <property type="term" value="F:ATP binding"/>
    <property type="evidence" value="ECO:0007669"/>
    <property type="project" value="UniProtKB-KW"/>
</dbReference>